<dbReference type="GO" id="GO:0005884">
    <property type="term" value="C:actin filament"/>
    <property type="evidence" value="ECO:0007669"/>
    <property type="project" value="TreeGrafter"/>
</dbReference>
<evidence type="ECO:0000256" key="3">
    <source>
        <dbReference type="ARBA" id="ARBA00023203"/>
    </source>
</evidence>
<dbReference type="GO" id="GO:0051017">
    <property type="term" value="P:actin filament bundle assembly"/>
    <property type="evidence" value="ECO:0007669"/>
    <property type="project" value="InterPro"/>
</dbReference>
<evidence type="ECO:0000259" key="4">
    <source>
        <dbReference type="PROSITE" id="PS50021"/>
    </source>
</evidence>
<keyword evidence="2" id="KW-0106">Calcium</keyword>
<dbReference type="FunFam" id="1.10.238.10:FF:000263">
    <property type="entry name" value="plastin-1 isoform X2"/>
    <property type="match status" value="1"/>
</dbReference>
<dbReference type="PROSITE" id="PS00018">
    <property type="entry name" value="EF_HAND_1"/>
    <property type="match status" value="2"/>
</dbReference>
<dbReference type="Proteomes" id="UP000735302">
    <property type="component" value="Unassembled WGS sequence"/>
</dbReference>
<dbReference type="CDD" id="cd21298">
    <property type="entry name" value="CH_PLS_rpt3"/>
    <property type="match status" value="1"/>
</dbReference>
<evidence type="ECO:0000313" key="7">
    <source>
        <dbReference type="Proteomes" id="UP000735302"/>
    </source>
</evidence>
<dbReference type="CDD" id="cd00051">
    <property type="entry name" value="EFh"/>
    <property type="match status" value="1"/>
</dbReference>
<dbReference type="FunFam" id="1.10.418.10:FF:000042">
    <property type="entry name" value="Fimbrin, putative"/>
    <property type="match status" value="1"/>
</dbReference>
<dbReference type="SUPFAM" id="SSF47576">
    <property type="entry name" value="Calponin-homology domain, CH-domain"/>
    <property type="match status" value="1"/>
</dbReference>
<dbReference type="PANTHER" id="PTHR19961">
    <property type="entry name" value="FIMBRIN/PLASTIN"/>
    <property type="match status" value="1"/>
</dbReference>
<name>A0AAV4BGX2_9GAST</name>
<gene>
    <name evidence="6" type="ORF">PoB_004461100</name>
</gene>
<protein>
    <submittedName>
        <fullName evidence="6">Plastin-2-like</fullName>
    </submittedName>
</protein>
<dbReference type="AlphaFoldDB" id="A0AAV4BGX2"/>
<evidence type="ECO:0000256" key="2">
    <source>
        <dbReference type="ARBA" id="ARBA00022837"/>
    </source>
</evidence>
<feature type="domain" description="EF-hand" evidence="5">
    <location>
        <begin position="48"/>
        <end position="79"/>
    </location>
</feature>
<dbReference type="InterPro" id="IPR039959">
    <property type="entry name" value="Fimbrin/Plastin"/>
</dbReference>
<feature type="domain" description="EF-hand" evidence="5">
    <location>
        <begin position="8"/>
        <end position="43"/>
    </location>
</feature>
<dbReference type="GO" id="GO:0005509">
    <property type="term" value="F:calcium ion binding"/>
    <property type="evidence" value="ECO:0007669"/>
    <property type="project" value="InterPro"/>
</dbReference>
<dbReference type="Pfam" id="PF00307">
    <property type="entry name" value="CH"/>
    <property type="match status" value="3"/>
</dbReference>
<feature type="domain" description="Calponin-homology (CH)" evidence="4">
    <location>
        <begin position="379"/>
        <end position="487"/>
    </location>
</feature>
<dbReference type="SMART" id="SM00054">
    <property type="entry name" value="EFh"/>
    <property type="match status" value="2"/>
</dbReference>
<dbReference type="SUPFAM" id="SSF47473">
    <property type="entry name" value="EF-hand"/>
    <property type="match status" value="1"/>
</dbReference>
<dbReference type="GO" id="GO:0051015">
    <property type="term" value="F:actin filament binding"/>
    <property type="evidence" value="ECO:0007669"/>
    <property type="project" value="InterPro"/>
</dbReference>
<dbReference type="InterPro" id="IPR036872">
    <property type="entry name" value="CH_dom_sf"/>
</dbReference>
<dbReference type="InterPro" id="IPR011992">
    <property type="entry name" value="EF-hand-dom_pair"/>
</dbReference>
<dbReference type="InterPro" id="IPR001715">
    <property type="entry name" value="CH_dom"/>
</dbReference>
<dbReference type="GO" id="GO:0032432">
    <property type="term" value="C:actin filament bundle"/>
    <property type="evidence" value="ECO:0007669"/>
    <property type="project" value="TreeGrafter"/>
</dbReference>
<dbReference type="InterPro" id="IPR018247">
    <property type="entry name" value="EF_Hand_1_Ca_BS"/>
</dbReference>
<feature type="domain" description="Calponin-homology (CH)" evidence="4">
    <location>
        <begin position="115"/>
        <end position="229"/>
    </location>
</feature>
<dbReference type="PROSITE" id="PS50222">
    <property type="entry name" value="EF_HAND_2"/>
    <property type="match status" value="2"/>
</dbReference>
<dbReference type="InterPro" id="IPR002048">
    <property type="entry name" value="EF_hand_dom"/>
</dbReference>
<dbReference type="InterPro" id="IPR001589">
    <property type="entry name" value="Actinin_actin-bd_CS"/>
</dbReference>
<dbReference type="PROSITE" id="PS00019">
    <property type="entry name" value="ACTININ_1"/>
    <property type="match status" value="1"/>
</dbReference>
<keyword evidence="7" id="KW-1185">Reference proteome</keyword>
<organism evidence="6 7">
    <name type="scientific">Plakobranchus ocellatus</name>
    <dbReference type="NCBI Taxonomy" id="259542"/>
    <lineage>
        <taxon>Eukaryota</taxon>
        <taxon>Metazoa</taxon>
        <taxon>Spiralia</taxon>
        <taxon>Lophotrochozoa</taxon>
        <taxon>Mollusca</taxon>
        <taxon>Gastropoda</taxon>
        <taxon>Heterobranchia</taxon>
        <taxon>Euthyneura</taxon>
        <taxon>Panpulmonata</taxon>
        <taxon>Sacoglossa</taxon>
        <taxon>Placobranchoidea</taxon>
        <taxon>Plakobranchidae</taxon>
        <taxon>Plakobranchus</taxon>
    </lineage>
</organism>
<dbReference type="PANTHER" id="PTHR19961:SF18">
    <property type="entry name" value="FI19014P1"/>
    <property type="match status" value="1"/>
</dbReference>
<reference evidence="6 7" key="1">
    <citation type="journal article" date="2021" name="Elife">
        <title>Chloroplast acquisition without the gene transfer in kleptoplastic sea slugs, Plakobranchus ocellatus.</title>
        <authorList>
            <person name="Maeda T."/>
            <person name="Takahashi S."/>
            <person name="Yoshida T."/>
            <person name="Shimamura S."/>
            <person name="Takaki Y."/>
            <person name="Nagai Y."/>
            <person name="Toyoda A."/>
            <person name="Suzuki Y."/>
            <person name="Arimoto A."/>
            <person name="Ishii H."/>
            <person name="Satoh N."/>
            <person name="Nishiyama T."/>
            <person name="Hasebe M."/>
            <person name="Maruyama T."/>
            <person name="Minagawa J."/>
            <person name="Obokata J."/>
            <person name="Shigenobu S."/>
        </authorList>
    </citation>
    <scope>NUCLEOTIDE SEQUENCE [LARGE SCALE GENOMIC DNA]</scope>
</reference>
<dbReference type="CDD" id="cd21295">
    <property type="entry name" value="CH_PLS_rpt2"/>
    <property type="match status" value="1"/>
</dbReference>
<accession>A0AAV4BGX2</accession>
<dbReference type="Gene3D" id="1.10.418.10">
    <property type="entry name" value="Calponin-like domain"/>
    <property type="match status" value="4"/>
</dbReference>
<keyword evidence="3" id="KW-0009">Actin-binding</keyword>
<dbReference type="SMART" id="SM00033">
    <property type="entry name" value="CH"/>
    <property type="match status" value="3"/>
</dbReference>
<dbReference type="GO" id="GO:0051639">
    <property type="term" value="P:actin filament network formation"/>
    <property type="evidence" value="ECO:0007669"/>
    <property type="project" value="TreeGrafter"/>
</dbReference>
<dbReference type="EMBL" id="BLXT01004931">
    <property type="protein sequence ID" value="GFO18106.1"/>
    <property type="molecule type" value="Genomic_DNA"/>
</dbReference>
<dbReference type="FunFam" id="1.10.418.10:FF:000066">
    <property type="entry name" value="plastin-1 isoform X2"/>
    <property type="match status" value="1"/>
</dbReference>
<dbReference type="Gene3D" id="1.10.238.10">
    <property type="entry name" value="EF-hand"/>
    <property type="match status" value="1"/>
</dbReference>
<sequence length="621" mass="68524">MADSFTQEELDEIKVQFDAFDADGNGHITTAEIGSILKALGESVPGYKLRDMIAECDLDKNGTVELTEFQNIYIKVKTGKASYGLHKISEKRKLSDLKVGTSEASAEGASHSFSEAEALAFSDWINSLLREDPDCKALIPIANGQLFEACRDGIILCKLINKSVPYTIDERAINLGRLSSLTRFENLILAISSAEAIGCYAVNIGPEDLDAGRPHLVLGLVWQIIRTGLLSGINVSHRPGLIHLLQEGETLVDLQKLSPEEVLLRWVNYHLRRAEHARRIRNFSADIKDSEVYTHLLKQIAPTESNVDLSPMQESDMAARADSMLNQADKIGCRKFVRSQDVVKGDAKLNLAFVANLFNNYPALEGVNENQEEELYEETREEKTYRNWMNSLGVSPYVNNIYNDLQDGLVLFQLFDKCKPGIVDWDRVNKTFKQLGGRMKKIENCNYAIELGNALGFSLVGIGGEDIYNGTHTLVLALVWQLMRAYTISILSAVTSNSNVADADIINWVNEKVDNNARISNFGDPNISTGTTVLNLVDKIKPASVNWDLVTAAQTDELVAFSSRSSGGVGGTVACESTLRYAGTLLSRVRAQPSGPRSDGGPKKPEIILLWTGYIQKPNSF</sequence>
<comment type="caution">
    <text evidence="6">The sequence shown here is derived from an EMBL/GenBank/DDBJ whole genome shotgun (WGS) entry which is preliminary data.</text>
</comment>
<evidence type="ECO:0000256" key="1">
    <source>
        <dbReference type="ARBA" id="ARBA00022737"/>
    </source>
</evidence>
<dbReference type="PROSITE" id="PS50021">
    <property type="entry name" value="CH"/>
    <property type="match status" value="3"/>
</dbReference>
<feature type="domain" description="Calponin-homology (CH)" evidence="4">
    <location>
        <begin position="257"/>
        <end position="362"/>
    </location>
</feature>
<proteinExistence type="predicted"/>
<evidence type="ECO:0000313" key="6">
    <source>
        <dbReference type="EMBL" id="GFO18106.1"/>
    </source>
</evidence>
<dbReference type="GO" id="GO:0005737">
    <property type="term" value="C:cytoplasm"/>
    <property type="evidence" value="ECO:0007669"/>
    <property type="project" value="UniProtKB-ARBA"/>
</dbReference>
<dbReference type="Pfam" id="PF13499">
    <property type="entry name" value="EF-hand_7"/>
    <property type="match status" value="1"/>
</dbReference>
<keyword evidence="1" id="KW-0677">Repeat</keyword>
<evidence type="ECO:0000259" key="5">
    <source>
        <dbReference type="PROSITE" id="PS50222"/>
    </source>
</evidence>